<reference evidence="2 3" key="2">
    <citation type="journal article" date="2013" name="Genome Announc.">
        <title>Genome Sequence of Growth-Improving Paenibacillus mucilaginosus Strain KNP414.</title>
        <authorList>
            <person name="Lu J.J."/>
            <person name="Wang J.F."/>
            <person name="Hu X.F."/>
        </authorList>
    </citation>
    <scope>NUCLEOTIDE SEQUENCE [LARGE SCALE GENOMIC DNA]</scope>
    <source>
        <strain evidence="2 3">KNP414</strain>
    </source>
</reference>
<dbReference type="Proteomes" id="UP000006620">
    <property type="component" value="Chromosome"/>
</dbReference>
<protein>
    <submittedName>
        <fullName evidence="2">Uncharacterized protein</fullName>
    </submittedName>
</protein>
<name>F8FGM9_PAEMK</name>
<evidence type="ECO:0000313" key="2">
    <source>
        <dbReference type="EMBL" id="AEI45406.1"/>
    </source>
</evidence>
<evidence type="ECO:0000313" key="3">
    <source>
        <dbReference type="Proteomes" id="UP000006620"/>
    </source>
</evidence>
<organism evidence="2 3">
    <name type="scientific">Paenibacillus mucilaginosus (strain KNP414)</name>
    <dbReference type="NCBI Taxonomy" id="1036673"/>
    <lineage>
        <taxon>Bacteria</taxon>
        <taxon>Bacillati</taxon>
        <taxon>Bacillota</taxon>
        <taxon>Bacilli</taxon>
        <taxon>Bacillales</taxon>
        <taxon>Paenibacillaceae</taxon>
        <taxon>Paenibacillus</taxon>
    </lineage>
</organism>
<dbReference type="HOGENOM" id="CLU_3293511_0_0_9"/>
<dbReference type="EMBL" id="CP002869">
    <property type="protein sequence ID" value="AEI45406.1"/>
    <property type="molecule type" value="Genomic_DNA"/>
</dbReference>
<reference evidence="3" key="1">
    <citation type="submission" date="2011-06" db="EMBL/GenBank/DDBJ databases">
        <title>Complete genome sequence of Paenibacillus mucilaginosus KNP414.</title>
        <authorList>
            <person name="Wang J."/>
            <person name="Hu S."/>
            <person name="Hu X."/>
            <person name="Zhang B."/>
            <person name="Dong D."/>
            <person name="Zhang S."/>
            <person name="Zhao K."/>
            <person name="Wu D."/>
        </authorList>
    </citation>
    <scope>NUCLEOTIDE SEQUENCE [LARGE SCALE GENOMIC DNA]</scope>
    <source>
        <strain evidence="3">KNP414</strain>
    </source>
</reference>
<feature type="region of interest" description="Disordered" evidence="1">
    <location>
        <begin position="1"/>
        <end position="40"/>
    </location>
</feature>
<dbReference type="KEGG" id="pms:KNP414_06888"/>
<evidence type="ECO:0000256" key="1">
    <source>
        <dbReference type="SAM" id="MobiDB-lite"/>
    </source>
</evidence>
<dbReference type="AlphaFoldDB" id="F8FGM9"/>
<gene>
    <name evidence="2" type="ordered locus">KNP414_06888</name>
</gene>
<sequence>MDGKGTGRRGRDGWGQNGKGTGVRRGRAASGWKWGSVGRS</sequence>
<accession>F8FGM9</accession>
<feature type="compositionally biased region" description="Basic and acidic residues" evidence="1">
    <location>
        <begin position="1"/>
        <end position="12"/>
    </location>
</feature>
<proteinExistence type="predicted"/>